<proteinExistence type="predicted"/>
<organism evidence="1 2">
    <name type="scientific">Nostoc sphaeroides CCNUC1</name>
    <dbReference type="NCBI Taxonomy" id="2653204"/>
    <lineage>
        <taxon>Bacteria</taxon>
        <taxon>Bacillati</taxon>
        <taxon>Cyanobacteriota</taxon>
        <taxon>Cyanophyceae</taxon>
        <taxon>Nostocales</taxon>
        <taxon>Nostocaceae</taxon>
        <taxon>Nostoc</taxon>
    </lineage>
</organism>
<sequence length="139" mass="15276">MTPTSSEQTYTDLLIQYQPKPIKTEQEYNTALTVVEGMMSGELTEAETALFELLVLLIEKYESSHYPMGGSTPVATLSSLMHEFDVEPTSLVGVFGSVELVREVANGQQKVSQSQAESLAKFFNDHYSGLSLTALDFGQ</sequence>
<accession>A0A5P8WIS9</accession>
<dbReference type="Proteomes" id="UP000326678">
    <property type="component" value="Chromosome pGXM03"/>
</dbReference>
<dbReference type="EMBL" id="CP045230">
    <property type="protein sequence ID" value="QFS52745.1"/>
    <property type="molecule type" value="Genomic_DNA"/>
</dbReference>
<dbReference type="KEGG" id="nsh:GXM_10009"/>
<dbReference type="AlphaFoldDB" id="A0A5P8WIS9"/>
<evidence type="ECO:0000313" key="2">
    <source>
        <dbReference type="Proteomes" id="UP000326678"/>
    </source>
</evidence>
<gene>
    <name evidence="1" type="ORF">GXM_10009</name>
</gene>
<dbReference type="RefSeq" id="WP_152592882.1">
    <property type="nucleotide sequence ID" value="NZ_CP045230.1"/>
</dbReference>
<evidence type="ECO:0000313" key="1">
    <source>
        <dbReference type="EMBL" id="QFS52745.1"/>
    </source>
</evidence>
<name>A0A5P8WIS9_9NOSO</name>
<protein>
    <submittedName>
        <fullName evidence="1">HigA, HTH-type transcriptional regulator / antitoxin HigA</fullName>
    </submittedName>
</protein>
<keyword evidence="2" id="KW-1185">Reference proteome</keyword>
<reference evidence="1 2" key="1">
    <citation type="submission" date="2019-10" db="EMBL/GenBank/DDBJ databases">
        <title>Genomic and transcriptomic insights into the perfect genentic adaptation of a filamentous nitrogen-fixing cyanobacterium to rice fields.</title>
        <authorList>
            <person name="Chen Z."/>
        </authorList>
    </citation>
    <scope>NUCLEOTIDE SEQUENCE [LARGE SCALE GENOMIC DNA]</scope>
    <source>
        <strain evidence="1">CCNUC1</strain>
    </source>
</reference>